<dbReference type="InterPro" id="IPR000640">
    <property type="entry name" value="EFG_V-like"/>
</dbReference>
<dbReference type="GO" id="GO:0000974">
    <property type="term" value="C:Prp19 complex"/>
    <property type="evidence" value="ECO:0007669"/>
    <property type="project" value="UniProtKB-ARBA"/>
</dbReference>
<feature type="compositionally biased region" description="Acidic residues" evidence="8">
    <location>
        <begin position="25"/>
        <end position="46"/>
    </location>
</feature>
<keyword evidence="4" id="KW-0342">GTP-binding</keyword>
<dbReference type="AlphaFoldDB" id="C5E175"/>
<evidence type="ECO:0000256" key="8">
    <source>
        <dbReference type="SAM" id="MobiDB-lite"/>
    </source>
</evidence>
<dbReference type="SMART" id="SM00838">
    <property type="entry name" value="EFG_C"/>
    <property type="match status" value="1"/>
</dbReference>
<dbReference type="GO" id="GO:0005682">
    <property type="term" value="C:U5 snRNP"/>
    <property type="evidence" value="ECO:0007669"/>
    <property type="project" value="UniProtKB-ARBA"/>
</dbReference>
<dbReference type="Pfam" id="PF00679">
    <property type="entry name" value="EFG_C"/>
    <property type="match status" value="1"/>
</dbReference>
<dbReference type="Gene3D" id="3.40.50.300">
    <property type="entry name" value="P-loop containing nucleotide triphosphate hydrolases"/>
    <property type="match status" value="1"/>
</dbReference>
<proteinExistence type="predicted"/>
<dbReference type="GO" id="GO:0003924">
    <property type="term" value="F:GTPase activity"/>
    <property type="evidence" value="ECO:0007669"/>
    <property type="project" value="InterPro"/>
</dbReference>
<dbReference type="STRING" id="559307.C5E175"/>
<dbReference type="Pfam" id="PF03764">
    <property type="entry name" value="EFG_IV"/>
    <property type="match status" value="1"/>
</dbReference>
<dbReference type="PRINTS" id="PR00315">
    <property type="entry name" value="ELONGATNFCT"/>
</dbReference>
<dbReference type="SUPFAM" id="SSF54980">
    <property type="entry name" value="EF-G C-terminal domain-like"/>
    <property type="match status" value="2"/>
</dbReference>
<dbReference type="InterPro" id="IPR020568">
    <property type="entry name" value="Ribosomal_Su5_D2-typ_SF"/>
</dbReference>
<dbReference type="GO" id="GO:0005525">
    <property type="term" value="F:GTP binding"/>
    <property type="evidence" value="ECO:0007669"/>
    <property type="project" value="UniProtKB-KW"/>
</dbReference>
<evidence type="ECO:0000313" key="10">
    <source>
        <dbReference type="EMBL" id="CAR29859.1"/>
    </source>
</evidence>
<comment type="function">
    <text evidence="7">Component of the U5 snRNP complex required for pre-mRNA splicing. Binds GTP.</text>
</comment>
<dbReference type="Pfam" id="PF00009">
    <property type="entry name" value="GTP_EFTU"/>
    <property type="match status" value="1"/>
</dbReference>
<evidence type="ECO:0000256" key="4">
    <source>
        <dbReference type="ARBA" id="ARBA00023134"/>
    </source>
</evidence>
<evidence type="ECO:0000256" key="3">
    <source>
        <dbReference type="ARBA" id="ARBA00022741"/>
    </source>
</evidence>
<dbReference type="EMBL" id="CU928179">
    <property type="protein sequence ID" value="CAR29859.1"/>
    <property type="molecule type" value="Genomic_DNA"/>
</dbReference>
<evidence type="ECO:0000256" key="2">
    <source>
        <dbReference type="ARBA" id="ARBA00022664"/>
    </source>
</evidence>
<keyword evidence="2" id="KW-0507">mRNA processing</keyword>
<comment type="subcellular location">
    <subcellularLocation>
        <location evidence="1">Nucleus</location>
    </subcellularLocation>
</comment>
<evidence type="ECO:0000259" key="9">
    <source>
        <dbReference type="PROSITE" id="PS51722"/>
    </source>
</evidence>
<keyword evidence="3" id="KW-0547">Nucleotide-binding</keyword>
<dbReference type="InterPro" id="IPR044121">
    <property type="entry name" value="Snu114_GTP-bd"/>
</dbReference>
<dbReference type="Gene3D" id="3.30.70.870">
    <property type="entry name" value="Elongation Factor G (Translational Gtpase), domain 3"/>
    <property type="match status" value="1"/>
</dbReference>
<keyword evidence="11" id="KW-1185">Reference proteome</keyword>
<dbReference type="PROSITE" id="PS51722">
    <property type="entry name" value="G_TR_2"/>
    <property type="match status" value="1"/>
</dbReference>
<dbReference type="Gene3D" id="3.30.230.10">
    <property type="match status" value="1"/>
</dbReference>
<dbReference type="CDD" id="cd01683">
    <property type="entry name" value="EF2_IV_snRNP"/>
    <property type="match status" value="1"/>
</dbReference>
<dbReference type="SUPFAM" id="SSF54211">
    <property type="entry name" value="Ribosomal protein S5 domain 2-like"/>
    <property type="match status" value="1"/>
</dbReference>
<organism evidence="10 11">
    <name type="scientific">Zygosaccharomyces rouxii (strain ATCC 2623 / CBS 732 / NBRC 1130 / NCYC 568 / NRRL Y-229)</name>
    <dbReference type="NCBI Taxonomy" id="559307"/>
    <lineage>
        <taxon>Eukaryota</taxon>
        <taxon>Fungi</taxon>
        <taxon>Dikarya</taxon>
        <taxon>Ascomycota</taxon>
        <taxon>Saccharomycotina</taxon>
        <taxon>Saccharomycetes</taxon>
        <taxon>Saccharomycetales</taxon>
        <taxon>Saccharomycetaceae</taxon>
        <taxon>Zygosaccharomyces</taxon>
    </lineage>
</organism>
<dbReference type="GO" id="GO:0030623">
    <property type="term" value="F:U5 snRNA binding"/>
    <property type="evidence" value="ECO:0007669"/>
    <property type="project" value="TreeGrafter"/>
</dbReference>
<evidence type="ECO:0000256" key="5">
    <source>
        <dbReference type="ARBA" id="ARBA00023187"/>
    </source>
</evidence>
<dbReference type="Proteomes" id="UP000008536">
    <property type="component" value="Chromosome G"/>
</dbReference>
<dbReference type="InterPro" id="IPR009000">
    <property type="entry name" value="Transl_B-barrel_sf"/>
</dbReference>
<feature type="region of interest" description="Disordered" evidence="8">
    <location>
        <begin position="1"/>
        <end position="52"/>
    </location>
</feature>
<sequence>MDEYDEFGNPVENEQTSLAVKPEDTEPLVEQEPVDNEGDDHGDDEQEVNRNQEQALVPLQDAYGDDVEVLVETEDNQDADVPLVEVAREHEKGPDYSVFTHLKKHVPRAAYDRDYMLGMLEAPERIRNVAVVGPLHSGKTSLVDLLVMESHQNLPHMSRRNQLGWSQMRYMDNTKLEIERGLSLKSNGITFLGFDLDTISFPINLLDAPGHVNFMDETAVCLQAVDCALICIDVVEGVTSVVENLIKYCQRSGLAMVFVLNKLDRLILELKLPPLDSFLKLMHIVDQINHFTVDKFSPELGNVIFASSKLGFSFTIQEFILYYYSPKLPAEKLQGFIERMWGDIYFADGKFSSTPRPSKNPTFVEFILLPIYKIITHTLSNDTQELQNILRRNFGVHLRSEFFKYDPLPLLKHVLELVFRKQTGLIHALVHNCDPIATTSVKLSQSLQSPIEDDQIFLAHALKTMDYGGSEWALVRIYRGQLTRGMQVNVIDSSLTVSGNDQDEEYEQCKIEQLALMGGRYIFPVVQASVGQLVLVKGLSDAFTKSSTLYLGPNTQLPLFKPIDYINEPVARVVIQPLHPKELPKLLSGLNKVSKYYPGVVVKVEESGEHVILGCGELYLDSLLYDLRNNYSKMEIKISDPLTVFAESCAGESFAAIPVNSINGTVSISVGAEPLTPKLVDDLSQNKIASDVFANNRKLSKMLRSEYGWDSLAARNVWSFQDANVFVDDTLPNETDKEILLRCRPQLNQGFKWVIREGPLANEPIHGVHFKLLSAENLEKVSGGGQLIPMVRRACYIALLTATPILLEPIYEVDVIVHLKLLSIIEELFAKRRGGRIYKTSNIAGSPLMEIRGQLPVIESVGFETDLRLSTMGAGMCQMHFCKKIWRKVPGDVMDEQAVISKLKPSPIGSLSRDFVMKTRRRKGISNSGFMSNDGPSLAKYIEPELYTRLKENGLV</sequence>
<dbReference type="InParanoid" id="C5E175"/>
<keyword evidence="6" id="KW-0539">Nucleus</keyword>
<dbReference type="Gene3D" id="2.40.30.10">
    <property type="entry name" value="Translation factors"/>
    <property type="match status" value="1"/>
</dbReference>
<keyword evidence="5" id="KW-0508">mRNA splicing</keyword>
<gene>
    <name evidence="10" type="ordered locus">ZYRO0G18678g</name>
</gene>
<dbReference type="PANTHER" id="PTHR42908:SF6">
    <property type="entry name" value="116 KDA U5 SMALL NUCLEAR RIBONUCLEOPROTEIN COMPONENT"/>
    <property type="match status" value="1"/>
</dbReference>
<dbReference type="FunCoup" id="C5E175">
    <property type="interactions" value="309"/>
</dbReference>
<dbReference type="KEGG" id="zro:ZYRO0G18678g"/>
<dbReference type="SUPFAM" id="SSF50447">
    <property type="entry name" value="Translation proteins"/>
    <property type="match status" value="1"/>
</dbReference>
<dbReference type="GO" id="GO:0046540">
    <property type="term" value="C:U4/U6 x U5 tri-snRNP complex"/>
    <property type="evidence" value="ECO:0007669"/>
    <property type="project" value="TreeGrafter"/>
</dbReference>
<reference evidence="10 11" key="1">
    <citation type="journal article" date="2009" name="Genome Res.">
        <title>Comparative genomics of protoploid Saccharomycetaceae.</title>
        <authorList>
            <consortium name="The Genolevures Consortium"/>
            <person name="Souciet J.-L."/>
            <person name="Dujon B."/>
            <person name="Gaillardin C."/>
            <person name="Johnston M."/>
            <person name="Baret P.V."/>
            <person name="Cliften P."/>
            <person name="Sherman D.J."/>
            <person name="Weissenbach J."/>
            <person name="Westhof E."/>
            <person name="Wincker P."/>
            <person name="Jubin C."/>
            <person name="Poulain J."/>
            <person name="Barbe V."/>
            <person name="Segurens B."/>
            <person name="Artiguenave F."/>
            <person name="Anthouard V."/>
            <person name="Vacherie B."/>
            <person name="Val M.-E."/>
            <person name="Fulton R.S."/>
            <person name="Minx P."/>
            <person name="Wilson R."/>
            <person name="Durrens P."/>
            <person name="Jean G."/>
            <person name="Marck C."/>
            <person name="Martin T."/>
            <person name="Nikolski M."/>
            <person name="Rolland T."/>
            <person name="Seret M.-L."/>
            <person name="Casaregola S."/>
            <person name="Despons L."/>
            <person name="Fairhead C."/>
            <person name="Fischer G."/>
            <person name="Lafontaine I."/>
            <person name="Leh V."/>
            <person name="Lemaire M."/>
            <person name="de Montigny J."/>
            <person name="Neuveglise C."/>
            <person name="Thierry A."/>
            <person name="Blanc-Lenfle I."/>
            <person name="Bleykasten C."/>
            <person name="Diffels J."/>
            <person name="Fritsch E."/>
            <person name="Frangeul L."/>
            <person name="Goeffon A."/>
            <person name="Jauniaux N."/>
            <person name="Kachouri-Lafond R."/>
            <person name="Payen C."/>
            <person name="Potier S."/>
            <person name="Pribylova L."/>
            <person name="Ozanne C."/>
            <person name="Richard G.-F."/>
            <person name="Sacerdot C."/>
            <person name="Straub M.-L."/>
            <person name="Talla E."/>
        </authorList>
    </citation>
    <scope>NUCLEOTIDE SEQUENCE [LARGE SCALE GENOMIC DNA]</scope>
    <source>
        <strain evidence="10 11">ATCC 2623 / CBS 732 / BCRC 21506 / NBRC 1130 / NCYC 568 / NRRL Y-229</strain>
    </source>
</reference>
<evidence type="ECO:0000256" key="6">
    <source>
        <dbReference type="ARBA" id="ARBA00023242"/>
    </source>
</evidence>
<dbReference type="InterPro" id="IPR005517">
    <property type="entry name" value="Transl_elong_EFG/EF2_IV"/>
</dbReference>
<name>C5E175_ZYGRC</name>
<feature type="domain" description="Tr-type G" evidence="9">
    <location>
        <begin position="124"/>
        <end position="331"/>
    </location>
</feature>
<dbReference type="GO" id="GO:0005829">
    <property type="term" value="C:cytosol"/>
    <property type="evidence" value="ECO:0007669"/>
    <property type="project" value="TreeGrafter"/>
</dbReference>
<dbReference type="GO" id="GO:0071007">
    <property type="term" value="C:U2-type catalytic step 2 spliceosome"/>
    <property type="evidence" value="ECO:0007669"/>
    <property type="project" value="TreeGrafter"/>
</dbReference>
<dbReference type="InterPro" id="IPR000795">
    <property type="entry name" value="T_Tr_GTP-bd_dom"/>
</dbReference>
<dbReference type="PANTHER" id="PTHR42908">
    <property type="entry name" value="TRANSLATION ELONGATION FACTOR-RELATED"/>
    <property type="match status" value="1"/>
</dbReference>
<evidence type="ECO:0000256" key="7">
    <source>
        <dbReference type="ARBA" id="ARBA00055641"/>
    </source>
</evidence>
<evidence type="ECO:0000313" key="11">
    <source>
        <dbReference type="Proteomes" id="UP000008536"/>
    </source>
</evidence>
<dbReference type="FunFam" id="3.40.50.300:FF:000646">
    <property type="entry name" value="U5 small nuclear ribonucleoprotein component"/>
    <property type="match status" value="1"/>
</dbReference>
<dbReference type="FunFam" id="3.30.70.240:FF:000022">
    <property type="entry name" value="U5 snRNP-specific protein"/>
    <property type="match status" value="1"/>
</dbReference>
<dbReference type="InterPro" id="IPR035647">
    <property type="entry name" value="EFG_III/V"/>
</dbReference>
<dbReference type="CDD" id="cd04167">
    <property type="entry name" value="Snu114p"/>
    <property type="match status" value="1"/>
</dbReference>
<dbReference type="SUPFAM" id="SSF52540">
    <property type="entry name" value="P-loop containing nucleoside triphosphate hydrolases"/>
    <property type="match status" value="1"/>
</dbReference>
<accession>C5E175</accession>
<dbReference type="HOGENOM" id="CLU_002794_11_2_1"/>
<protein>
    <submittedName>
        <fullName evidence="10">ZYRO0G18678p</fullName>
    </submittedName>
</protein>
<evidence type="ECO:0000256" key="1">
    <source>
        <dbReference type="ARBA" id="ARBA00004123"/>
    </source>
</evidence>
<dbReference type="Gene3D" id="3.30.70.240">
    <property type="match status" value="1"/>
</dbReference>
<dbReference type="FunFam" id="3.30.70.870:FF:000002">
    <property type="entry name" value="Translation elongation factor 2"/>
    <property type="match status" value="1"/>
</dbReference>
<dbReference type="InterPro" id="IPR027417">
    <property type="entry name" value="P-loop_NTPase"/>
</dbReference>
<dbReference type="Gene3D" id="3.90.1430.10">
    <property type="entry name" value="Yeast translation eEF2 (G' domain)"/>
    <property type="match status" value="1"/>
</dbReference>
<dbReference type="SMART" id="SM00889">
    <property type="entry name" value="EFG_IV"/>
    <property type="match status" value="1"/>
</dbReference>
<dbReference type="InterPro" id="IPR014721">
    <property type="entry name" value="Ribsml_uS5_D2-typ_fold_subgr"/>
</dbReference>
<dbReference type="GO" id="GO:0000398">
    <property type="term" value="P:mRNA splicing, via spliceosome"/>
    <property type="evidence" value="ECO:0007669"/>
    <property type="project" value="TreeGrafter"/>
</dbReference>